<name>A0A2K0A8P8_STAHA</name>
<evidence type="ECO:0000256" key="1">
    <source>
        <dbReference type="ARBA" id="ARBA00004370"/>
    </source>
</evidence>
<feature type="compositionally biased region" description="Basic and acidic residues" evidence="9">
    <location>
        <begin position="407"/>
        <end position="427"/>
    </location>
</feature>
<evidence type="ECO:0000313" key="11">
    <source>
        <dbReference type="EMBL" id="PNN21397.1"/>
    </source>
</evidence>
<dbReference type="Proteomes" id="UP000053523">
    <property type="component" value="Unassembled WGS sequence"/>
</dbReference>
<dbReference type="InterPro" id="IPR050487">
    <property type="entry name" value="FtsQ_DivIB"/>
</dbReference>
<organism evidence="11 12">
    <name type="scientific">Staphylococcus haemolyticus</name>
    <dbReference type="NCBI Taxonomy" id="1283"/>
    <lineage>
        <taxon>Bacteria</taxon>
        <taxon>Bacillati</taxon>
        <taxon>Bacillota</taxon>
        <taxon>Bacilli</taxon>
        <taxon>Bacillales</taxon>
        <taxon>Staphylococcaceae</taxon>
        <taxon>Staphylococcus</taxon>
    </lineage>
</organism>
<dbReference type="GO" id="GO:0032153">
    <property type="term" value="C:cell division site"/>
    <property type="evidence" value="ECO:0007669"/>
    <property type="project" value="UniProtKB-UniRule"/>
</dbReference>
<evidence type="ECO:0000256" key="7">
    <source>
        <dbReference type="ARBA" id="ARBA00023306"/>
    </source>
</evidence>
<dbReference type="HAMAP" id="MF_00912">
    <property type="entry name" value="DivIB"/>
    <property type="match status" value="1"/>
</dbReference>
<evidence type="ECO:0000256" key="8">
    <source>
        <dbReference type="HAMAP-Rule" id="MF_00912"/>
    </source>
</evidence>
<feature type="region of interest" description="Disordered" evidence="9">
    <location>
        <begin position="137"/>
        <end position="164"/>
    </location>
</feature>
<feature type="transmembrane region" description="Helical" evidence="8">
    <location>
        <begin position="174"/>
        <end position="194"/>
    </location>
</feature>
<dbReference type="InterPro" id="IPR034746">
    <property type="entry name" value="POTRA"/>
</dbReference>
<dbReference type="Gene3D" id="3.10.20.310">
    <property type="entry name" value="membrane protein fhac"/>
    <property type="match status" value="1"/>
</dbReference>
<evidence type="ECO:0000256" key="4">
    <source>
        <dbReference type="ARBA" id="ARBA00022692"/>
    </source>
</evidence>
<evidence type="ECO:0000256" key="2">
    <source>
        <dbReference type="ARBA" id="ARBA00022475"/>
    </source>
</evidence>
<proteinExistence type="inferred from homology"/>
<dbReference type="PANTHER" id="PTHR37820:SF1">
    <property type="entry name" value="CELL DIVISION PROTEIN FTSQ"/>
    <property type="match status" value="1"/>
</dbReference>
<evidence type="ECO:0000256" key="9">
    <source>
        <dbReference type="SAM" id="MobiDB-lite"/>
    </source>
</evidence>
<keyword evidence="7 8" id="KW-0131">Cell cycle</keyword>
<keyword evidence="3 8" id="KW-0132">Cell division</keyword>
<evidence type="ECO:0000259" key="10">
    <source>
        <dbReference type="PROSITE" id="PS51779"/>
    </source>
</evidence>
<dbReference type="AlphaFoldDB" id="A0A2K0A8P8"/>
<comment type="function">
    <text evidence="8">Cell division protein that may be involved in stabilizing or promoting the assembly of the division complex.</text>
</comment>
<keyword evidence="2 8" id="KW-1003">Cell membrane</keyword>
<sequence length="442" mass="50914">MKDKRRKDNKVSSIQSLIEKRNRELNNEEHLSNHDANHKDKNKVSTDDAQLYKINKPNETSKQQDQNQSIDEDNFNNQSNESEQLEQNEAIEQSNETSGENAQSVESTKTNDSHRLSTNSSENIYKLSIKDRVKEFNDKRKRKKHAKSTQFDHLSPQERKEQLRIQRRKRQKRIQYVIITFLVLLIILFLLYMFTPLSRISNIKISGNNNVSNSQVEKALDVKDNSRMYTYSKRKGVQNLKKNDLIKDVKIKKQLPNTLKVQITENQVVGVVKEKDKYVPIIEGNQELKNFDGNIAGSGPILEGFKGEEKSNMIKSLSKMSPDIRDMISEIKYAPKQNTQNRILLYMQDDMQIVGNIKTIANKIKYYPQMSQSLSKDDSGNLKTQGYIDLSVGASFIPYNENSSGDSKSDQNVRQKSQQETDAKDELQSALNKINEQSESNN</sequence>
<dbReference type="EMBL" id="LORN02000015">
    <property type="protein sequence ID" value="PNN21397.1"/>
    <property type="molecule type" value="Genomic_DNA"/>
</dbReference>
<feature type="region of interest" description="Disordered" evidence="9">
    <location>
        <begin position="1"/>
        <end position="123"/>
    </location>
</feature>
<evidence type="ECO:0000313" key="12">
    <source>
        <dbReference type="Proteomes" id="UP000053523"/>
    </source>
</evidence>
<keyword evidence="6 8" id="KW-0472">Membrane</keyword>
<dbReference type="RefSeq" id="WP_053026572.1">
    <property type="nucleotide sequence ID" value="NZ_CAJCGD010000005.1"/>
</dbReference>
<dbReference type="InterPro" id="IPR026580">
    <property type="entry name" value="DivIB"/>
</dbReference>
<evidence type="ECO:0000256" key="5">
    <source>
        <dbReference type="ARBA" id="ARBA00022989"/>
    </source>
</evidence>
<feature type="compositionally biased region" description="Basic and acidic residues" evidence="9">
    <location>
        <begin position="155"/>
        <end position="164"/>
    </location>
</feature>
<comment type="similarity">
    <text evidence="8">Belongs to the FtsQ/DivIB family. DivIB subfamily.</text>
</comment>
<dbReference type="Gene3D" id="3.40.50.10960">
    <property type="match status" value="1"/>
</dbReference>
<keyword evidence="4 8" id="KW-0812">Transmembrane</keyword>
<comment type="caution">
    <text evidence="11">The sequence shown here is derived from an EMBL/GenBank/DDBJ whole genome shotgun (WGS) entry which is preliminary data.</text>
</comment>
<dbReference type="InterPro" id="IPR013685">
    <property type="entry name" value="POTRA_FtsQ_type"/>
</dbReference>
<feature type="region of interest" description="Disordered" evidence="9">
    <location>
        <begin position="399"/>
        <end position="442"/>
    </location>
</feature>
<accession>A0A2K0A8P8</accession>
<feature type="compositionally biased region" description="Polar residues" evidence="9">
    <location>
        <begin position="57"/>
        <end position="69"/>
    </location>
</feature>
<feature type="compositionally biased region" description="Polar residues" evidence="9">
    <location>
        <begin position="90"/>
        <end position="108"/>
    </location>
</feature>
<evidence type="ECO:0000256" key="3">
    <source>
        <dbReference type="ARBA" id="ARBA00022618"/>
    </source>
</evidence>
<evidence type="ECO:0000256" key="6">
    <source>
        <dbReference type="ARBA" id="ARBA00023136"/>
    </source>
</evidence>
<dbReference type="PROSITE" id="PS51779">
    <property type="entry name" value="POTRA"/>
    <property type="match status" value="1"/>
</dbReference>
<feature type="domain" description="POTRA" evidence="10">
    <location>
        <begin position="198"/>
        <end position="266"/>
    </location>
</feature>
<gene>
    <name evidence="8" type="primary">divIB</name>
    <name evidence="11" type="ORF">AL503_011695</name>
</gene>
<dbReference type="GO" id="GO:0043093">
    <property type="term" value="P:FtsZ-dependent cytokinesis"/>
    <property type="evidence" value="ECO:0007669"/>
    <property type="project" value="UniProtKB-UniRule"/>
</dbReference>
<keyword evidence="5 8" id="KW-1133">Transmembrane helix</keyword>
<feature type="compositionally biased region" description="Low complexity" evidence="9">
    <location>
        <begin position="75"/>
        <end position="88"/>
    </location>
</feature>
<comment type="subcellular location">
    <subcellularLocation>
        <location evidence="8">Cell membrane</location>
        <topology evidence="8">Single-pass type II membrane protein</topology>
    </subcellularLocation>
    <subcellularLocation>
        <location evidence="1">Membrane</location>
    </subcellularLocation>
    <text evidence="8">Localizes to the division septum.</text>
</comment>
<dbReference type="Pfam" id="PF08478">
    <property type="entry name" value="POTRA_1"/>
    <property type="match status" value="1"/>
</dbReference>
<reference evidence="11 12" key="1">
    <citation type="submission" date="2017-12" db="EMBL/GenBank/DDBJ databases">
        <title>FDA dAtabase for Regulatory Grade micrObial Sequences (FDA-ARGOS): Supporting development and validation of Infectious Disease Dx tests.</title>
        <authorList>
            <person name="Hoffmann M."/>
            <person name="Allard M."/>
            <person name="Evans P."/>
            <person name="Brown E."/>
            <person name="Tallon L."/>
            <person name="Sadzewicz L."/>
            <person name="Sengamalay N."/>
            <person name="Ott S."/>
            <person name="Godinez A."/>
            <person name="Nagaraj S."/>
            <person name="Vavikolanu K."/>
            <person name="Aluvathingal J."/>
            <person name="Nadendla S."/>
            <person name="Sichtig H."/>
        </authorList>
    </citation>
    <scope>NUCLEOTIDE SEQUENCE [LARGE SCALE GENOMIC DNA]</scope>
    <source>
        <strain evidence="11 12">FDAARGOS_148</strain>
    </source>
</reference>
<protein>
    <recommendedName>
        <fullName evidence="8">Cell division protein DivIB</fullName>
    </recommendedName>
</protein>
<dbReference type="GO" id="GO:0005886">
    <property type="term" value="C:plasma membrane"/>
    <property type="evidence" value="ECO:0007669"/>
    <property type="project" value="UniProtKB-SubCell"/>
</dbReference>
<feature type="compositionally biased region" description="Polar residues" evidence="9">
    <location>
        <begin position="429"/>
        <end position="442"/>
    </location>
</feature>
<dbReference type="PANTHER" id="PTHR37820">
    <property type="entry name" value="CELL DIVISION PROTEIN DIVIB"/>
    <property type="match status" value="1"/>
</dbReference>
<feature type="compositionally biased region" description="Basic and acidic residues" evidence="9">
    <location>
        <begin position="18"/>
        <end position="46"/>
    </location>
</feature>